<dbReference type="AlphaFoldDB" id="A0A816VIR5"/>
<sequence>MGEEQLAAPESTMMVHALIFYVGPKLKRVEYIVAWCACKEEEEVGEERTRKREREREIIHGNTLLSSGSPSPELVSFLFISPSRILLLPIFEIDRRFRVLATTLSFLIHSFFFFSSSESFVLRPPKTQILRCPFRLRHASADSRSQNRILVFCGALELLQLFPRLRLRSLRGSS</sequence>
<organism evidence="1">
    <name type="scientific">Brassica napus</name>
    <name type="common">Rape</name>
    <dbReference type="NCBI Taxonomy" id="3708"/>
    <lineage>
        <taxon>Eukaryota</taxon>
        <taxon>Viridiplantae</taxon>
        <taxon>Streptophyta</taxon>
        <taxon>Embryophyta</taxon>
        <taxon>Tracheophyta</taxon>
        <taxon>Spermatophyta</taxon>
        <taxon>Magnoliopsida</taxon>
        <taxon>eudicotyledons</taxon>
        <taxon>Gunneridae</taxon>
        <taxon>Pentapetalae</taxon>
        <taxon>rosids</taxon>
        <taxon>malvids</taxon>
        <taxon>Brassicales</taxon>
        <taxon>Brassicaceae</taxon>
        <taxon>Brassiceae</taxon>
        <taxon>Brassica</taxon>
    </lineage>
</organism>
<evidence type="ECO:0000313" key="1">
    <source>
        <dbReference type="EMBL" id="CAF2121511.1"/>
    </source>
</evidence>
<reference evidence="1" key="1">
    <citation type="submission" date="2021-01" db="EMBL/GenBank/DDBJ databases">
        <authorList>
            <consortium name="Genoscope - CEA"/>
            <person name="William W."/>
        </authorList>
    </citation>
    <scope>NUCLEOTIDE SEQUENCE</scope>
</reference>
<dbReference type="Proteomes" id="UP001295469">
    <property type="component" value="Chromosome A03"/>
</dbReference>
<gene>
    <name evidence="1" type="ORF">DARMORV10_A03P13920.1</name>
</gene>
<protein>
    <submittedName>
        <fullName evidence="1">(rape) hypothetical protein</fullName>
    </submittedName>
</protein>
<dbReference type="EMBL" id="HG994357">
    <property type="protein sequence ID" value="CAF2121511.1"/>
    <property type="molecule type" value="Genomic_DNA"/>
</dbReference>
<proteinExistence type="predicted"/>
<accession>A0A816VIR5</accession>
<name>A0A816VIR5_BRANA</name>